<organism evidence="3">
    <name type="scientific">termite gut metagenome</name>
    <dbReference type="NCBI Taxonomy" id="433724"/>
    <lineage>
        <taxon>unclassified sequences</taxon>
        <taxon>metagenomes</taxon>
        <taxon>organismal metagenomes</taxon>
    </lineage>
</organism>
<dbReference type="SUPFAM" id="SSF52540">
    <property type="entry name" value="P-loop containing nucleoside triphosphate hydrolases"/>
    <property type="match status" value="1"/>
</dbReference>
<evidence type="ECO:0000256" key="1">
    <source>
        <dbReference type="SAM" id="MobiDB-lite"/>
    </source>
</evidence>
<name>A0A5J4P656_9ZZZZ</name>
<accession>A0A5J4P656</accession>
<dbReference type="Pfam" id="PF13086">
    <property type="entry name" value="AAA_11"/>
    <property type="match status" value="1"/>
</dbReference>
<dbReference type="InterPro" id="IPR041677">
    <property type="entry name" value="DNA2/NAM7_AAA_11"/>
</dbReference>
<feature type="domain" description="DNA2/NAM7 helicase helicase" evidence="2">
    <location>
        <begin position="33"/>
        <end position="167"/>
    </location>
</feature>
<proteinExistence type="predicted"/>
<dbReference type="PANTHER" id="PTHR43788:SF8">
    <property type="entry name" value="DNA-BINDING PROTEIN SMUBP-2"/>
    <property type="match status" value="1"/>
</dbReference>
<dbReference type="GO" id="GO:0043139">
    <property type="term" value="F:5'-3' DNA helicase activity"/>
    <property type="evidence" value="ECO:0007669"/>
    <property type="project" value="TreeGrafter"/>
</dbReference>
<gene>
    <name evidence="3" type="ORF">EZS27_043609</name>
</gene>
<dbReference type="AlphaFoldDB" id="A0A5J4P656"/>
<feature type="non-terminal residue" evidence="3">
    <location>
        <position position="1"/>
    </location>
</feature>
<feature type="non-terminal residue" evidence="3">
    <location>
        <position position="181"/>
    </location>
</feature>
<feature type="region of interest" description="Disordered" evidence="1">
    <location>
        <begin position="154"/>
        <end position="181"/>
    </location>
</feature>
<protein>
    <recommendedName>
        <fullName evidence="2">DNA2/NAM7 helicase helicase domain-containing protein</fullName>
    </recommendedName>
</protein>
<sequence length="181" mass="20813">GFVHNTFLNKKIYRINSGVGRIRSIYFPSEILKLNASQRKSVLKALFAKDLCLLQGPPGTGKTTVIAELIWQHIRQNQTTRLLVTSETNLAVDNALEKLMNVKNANPELAKYITLIKPIRFGKASKFEEEGKKYSIERIEKWLEEEYMKEVEYENEQLGSADELEEDAIEDNPNINAIQQW</sequence>
<evidence type="ECO:0000259" key="2">
    <source>
        <dbReference type="Pfam" id="PF13086"/>
    </source>
</evidence>
<evidence type="ECO:0000313" key="3">
    <source>
        <dbReference type="EMBL" id="KAA6304742.1"/>
    </source>
</evidence>
<dbReference type="Gene3D" id="3.40.50.300">
    <property type="entry name" value="P-loop containing nucleotide triphosphate hydrolases"/>
    <property type="match status" value="1"/>
</dbReference>
<dbReference type="InterPro" id="IPR027417">
    <property type="entry name" value="P-loop_NTPase"/>
</dbReference>
<dbReference type="PANTHER" id="PTHR43788">
    <property type="entry name" value="DNA2/NAM7 HELICASE FAMILY MEMBER"/>
    <property type="match status" value="1"/>
</dbReference>
<dbReference type="InterPro" id="IPR050534">
    <property type="entry name" value="Coronavir_polyprotein_1ab"/>
</dbReference>
<comment type="caution">
    <text evidence="3">The sequence shown here is derived from an EMBL/GenBank/DDBJ whole genome shotgun (WGS) entry which is preliminary data.</text>
</comment>
<dbReference type="EMBL" id="SNRY01011264">
    <property type="protein sequence ID" value="KAA6304742.1"/>
    <property type="molecule type" value="Genomic_DNA"/>
</dbReference>
<reference evidence="3" key="1">
    <citation type="submission" date="2019-03" db="EMBL/GenBank/DDBJ databases">
        <title>Single cell metagenomics reveals metabolic interactions within the superorganism composed of flagellate Streblomastix strix and complex community of Bacteroidetes bacteria on its surface.</title>
        <authorList>
            <person name="Treitli S.C."/>
            <person name="Kolisko M."/>
            <person name="Husnik F."/>
            <person name="Keeling P."/>
            <person name="Hampl V."/>
        </authorList>
    </citation>
    <scope>NUCLEOTIDE SEQUENCE</scope>
    <source>
        <strain evidence="3">STM</strain>
    </source>
</reference>